<dbReference type="InterPro" id="IPR022311">
    <property type="entry name" value="PolX-like"/>
</dbReference>
<keyword evidence="11" id="KW-0227">DNA damage</keyword>
<comment type="function">
    <text evidence="20">Repair polymerase that plays a key role in base-excision repair. During this process, the damaged base is excised by specific DNA glycosylases, the DNA backbone is nicked at the abasic site by an apurinic/apyrimidic (AP) endonuclease, and POLB removes 5'-deoxyribose-phosphate from the preincised AP site acting as a 5'-deoxyribose-phosphate lyase (5'-dRP lyase); through its DNA polymerase activity, it adds one nucleotide to the 3' end of the arising single-nucleotide gap. Conducts 'gap-filling' DNA synthesis in a stepwise distributive fashion rather than in a processive fashion as for other DNA polymerases. It is also able to cleave sugar-phosphate bonds 3' to an intact AP site, acting as an AP lyase.</text>
</comment>
<dbReference type="PANTHER" id="PTHR36928:SF1">
    <property type="entry name" value="PHOSPHATASE YCDX-RELATED"/>
    <property type="match status" value="1"/>
</dbReference>
<dbReference type="GO" id="GO:0008270">
    <property type="term" value="F:zinc ion binding"/>
    <property type="evidence" value="ECO:0007669"/>
    <property type="project" value="TreeGrafter"/>
</dbReference>
<evidence type="ECO:0000313" key="26">
    <source>
        <dbReference type="EMBL" id="QUI22513.1"/>
    </source>
</evidence>
<feature type="domain" description="Polymerase/histidinol phosphatase N-terminal" evidence="24">
    <location>
        <begin position="337"/>
        <end position="416"/>
    </location>
</feature>
<comment type="catalytic activity">
    <reaction evidence="19">
        <text>a 5'-end 2'-deoxyribose-2'-deoxyribonucleotide-DNA = (2E,4S)-4-hydroxypenten-2-al-5-phosphate + a 5'-end 5'-phospho-2'-deoxyribonucleoside-DNA + H(+)</text>
        <dbReference type="Rhea" id="RHEA:76255"/>
        <dbReference type="Rhea" id="RHEA-COMP:13180"/>
        <dbReference type="Rhea" id="RHEA-COMP:18657"/>
        <dbReference type="ChEBI" id="CHEBI:15378"/>
        <dbReference type="ChEBI" id="CHEBI:136412"/>
        <dbReference type="ChEBI" id="CHEBI:195194"/>
        <dbReference type="ChEBI" id="CHEBI:195195"/>
    </reaction>
</comment>
<accession>A0A8J8SGN7</accession>
<evidence type="ECO:0000256" key="7">
    <source>
        <dbReference type="ARBA" id="ARBA00022634"/>
    </source>
</evidence>
<keyword evidence="10" id="KW-0235">DNA replication</keyword>
<keyword evidence="15" id="KW-0234">DNA repair</keyword>
<feature type="domain" description="Helix-hairpin-helix DNA-binding motif class 1" evidence="23">
    <location>
        <begin position="91"/>
        <end position="110"/>
    </location>
</feature>
<dbReference type="SUPFAM" id="SSF47802">
    <property type="entry name" value="DNA polymerase beta, N-terminal domain-like"/>
    <property type="match status" value="1"/>
</dbReference>
<evidence type="ECO:0000256" key="11">
    <source>
        <dbReference type="ARBA" id="ARBA00022763"/>
    </source>
</evidence>
<dbReference type="PIRSF" id="PIRSF005047">
    <property type="entry name" value="UCP005047_YshC"/>
    <property type="match status" value="1"/>
</dbReference>
<dbReference type="SMART" id="SM00278">
    <property type="entry name" value="HhH1"/>
    <property type="match status" value="3"/>
</dbReference>
<dbReference type="EC" id="2.7.7.7" evidence="3"/>
<evidence type="ECO:0000256" key="19">
    <source>
        <dbReference type="ARBA" id="ARBA00044678"/>
    </source>
</evidence>
<proteinExistence type="predicted"/>
<evidence type="ECO:0000256" key="20">
    <source>
        <dbReference type="ARBA" id="ARBA00045548"/>
    </source>
</evidence>
<evidence type="ECO:0000256" key="1">
    <source>
        <dbReference type="ARBA" id="ARBA00001946"/>
    </source>
</evidence>
<dbReference type="GO" id="GO:0003677">
    <property type="term" value="F:DNA binding"/>
    <property type="evidence" value="ECO:0007669"/>
    <property type="project" value="InterPro"/>
</dbReference>
<keyword evidence="26" id="KW-0540">Nuclease</keyword>
<feature type="domain" description="DNA-directed DNA polymerase X" evidence="25">
    <location>
        <begin position="1"/>
        <end position="313"/>
    </location>
</feature>
<dbReference type="GO" id="GO:0042578">
    <property type="term" value="F:phosphoric ester hydrolase activity"/>
    <property type="evidence" value="ECO:0007669"/>
    <property type="project" value="TreeGrafter"/>
</dbReference>
<reference evidence="26" key="1">
    <citation type="submission" date="2020-07" db="EMBL/GenBank/DDBJ databases">
        <title>Vallitalea pronyensis genome.</title>
        <authorList>
            <person name="Postec A."/>
        </authorList>
    </citation>
    <scope>NUCLEOTIDE SEQUENCE</scope>
    <source>
        <strain evidence="26">FatNI3</strain>
    </source>
</reference>
<dbReference type="NCBIfam" id="NF006375">
    <property type="entry name" value="PRK08609.1"/>
    <property type="match status" value="1"/>
</dbReference>
<dbReference type="InterPro" id="IPR050243">
    <property type="entry name" value="PHP_phosphatase"/>
</dbReference>
<dbReference type="InterPro" id="IPR003583">
    <property type="entry name" value="Hlx-hairpin-Hlx_DNA-bd_motif"/>
</dbReference>
<keyword evidence="9" id="KW-0548">Nucleotidyltransferase</keyword>
<dbReference type="Gene3D" id="3.30.210.10">
    <property type="entry name" value="DNA polymerase, thumb domain"/>
    <property type="match status" value="1"/>
</dbReference>
<dbReference type="Gene3D" id="1.10.150.20">
    <property type="entry name" value="5' to 3' exonuclease, C-terminal subdomain"/>
    <property type="match status" value="1"/>
</dbReference>
<dbReference type="PANTHER" id="PTHR36928">
    <property type="entry name" value="PHOSPHATASE YCDX-RELATED"/>
    <property type="match status" value="1"/>
</dbReference>
<dbReference type="GO" id="GO:0003887">
    <property type="term" value="F:DNA-directed DNA polymerase activity"/>
    <property type="evidence" value="ECO:0007669"/>
    <property type="project" value="UniProtKB-KW"/>
</dbReference>
<dbReference type="InterPro" id="IPR016195">
    <property type="entry name" value="Pol/histidinol_Pase-like"/>
</dbReference>
<dbReference type="GO" id="GO:0004527">
    <property type="term" value="F:exonuclease activity"/>
    <property type="evidence" value="ECO:0007669"/>
    <property type="project" value="UniProtKB-KW"/>
</dbReference>
<evidence type="ECO:0000256" key="13">
    <source>
        <dbReference type="ARBA" id="ARBA00022932"/>
    </source>
</evidence>
<dbReference type="Pfam" id="PF14716">
    <property type="entry name" value="HHH_8"/>
    <property type="match status" value="1"/>
</dbReference>
<comment type="subcellular location">
    <subcellularLocation>
        <location evidence="2">Cytoplasm</location>
    </subcellularLocation>
</comment>
<dbReference type="KEGG" id="vpy:HZI73_09455"/>
<dbReference type="InterPro" id="IPR043519">
    <property type="entry name" value="NT_sf"/>
</dbReference>
<comment type="catalytic activity">
    <reaction evidence="21">
        <text>DNA(n) + a 2'-deoxyribonucleoside 5'-triphosphate = DNA(n+1) + diphosphate</text>
        <dbReference type="Rhea" id="RHEA:22508"/>
        <dbReference type="Rhea" id="RHEA-COMP:17339"/>
        <dbReference type="Rhea" id="RHEA-COMP:17340"/>
        <dbReference type="ChEBI" id="CHEBI:33019"/>
        <dbReference type="ChEBI" id="CHEBI:61560"/>
        <dbReference type="ChEBI" id="CHEBI:173112"/>
        <dbReference type="EC" id="2.7.7.7"/>
    </reaction>
</comment>
<evidence type="ECO:0000256" key="14">
    <source>
        <dbReference type="ARBA" id="ARBA00023053"/>
    </source>
</evidence>
<dbReference type="CDD" id="cd00141">
    <property type="entry name" value="NT_POLXc"/>
    <property type="match status" value="1"/>
</dbReference>
<evidence type="ECO:0000256" key="6">
    <source>
        <dbReference type="ARBA" id="ARBA00022481"/>
    </source>
</evidence>
<evidence type="ECO:0000256" key="16">
    <source>
        <dbReference type="ARBA" id="ARBA00035717"/>
    </source>
</evidence>
<evidence type="ECO:0000256" key="8">
    <source>
        <dbReference type="ARBA" id="ARBA00022679"/>
    </source>
</evidence>
<keyword evidence="26" id="KW-0378">Hydrolase</keyword>
<dbReference type="Pfam" id="PF02811">
    <property type="entry name" value="PHP"/>
    <property type="match status" value="1"/>
</dbReference>
<evidence type="ECO:0000256" key="17">
    <source>
        <dbReference type="ARBA" id="ARBA00035726"/>
    </source>
</evidence>
<keyword evidence="26" id="KW-0269">Exonuclease</keyword>
<dbReference type="Gene3D" id="3.30.460.10">
    <property type="entry name" value="Beta Polymerase, domain 2"/>
    <property type="match status" value="1"/>
</dbReference>
<keyword evidence="7" id="KW-0237">DNA synthesis</keyword>
<dbReference type="Gene3D" id="1.10.150.110">
    <property type="entry name" value="DNA polymerase beta, N-terminal domain-like"/>
    <property type="match status" value="1"/>
</dbReference>
<dbReference type="SMART" id="SM00483">
    <property type="entry name" value="POLXc"/>
    <property type="match status" value="1"/>
</dbReference>
<keyword evidence="27" id="KW-1185">Reference proteome</keyword>
<dbReference type="InterPro" id="IPR003141">
    <property type="entry name" value="Pol/His_phosphatase_N"/>
</dbReference>
<dbReference type="FunFam" id="3.20.20.140:FF:000047">
    <property type="entry name" value="PHP domain-containing protein"/>
    <property type="match status" value="1"/>
</dbReference>
<dbReference type="InterPro" id="IPR027421">
    <property type="entry name" value="DNA_pol_lamdba_lyase_dom_sf"/>
</dbReference>
<gene>
    <name evidence="26" type="primary">polX</name>
    <name evidence="26" type="ORF">HZI73_09455</name>
</gene>
<dbReference type="EMBL" id="CP058649">
    <property type="protein sequence ID" value="QUI22513.1"/>
    <property type="molecule type" value="Genomic_DNA"/>
</dbReference>
<protein>
    <recommendedName>
        <fullName evidence="5">DNA polymerase beta</fullName>
        <ecNumber evidence="3">2.7.7.7</ecNumber>
        <ecNumber evidence="4">4.2.99.18</ecNumber>
    </recommendedName>
    <alternativeName>
        <fullName evidence="16">5'-deoxyribose-phosphate lyase</fullName>
    </alternativeName>
    <alternativeName>
        <fullName evidence="17">AP lyase</fullName>
    </alternativeName>
</protein>
<evidence type="ECO:0000256" key="18">
    <source>
        <dbReference type="ARBA" id="ARBA00044632"/>
    </source>
</evidence>
<keyword evidence="8" id="KW-0808">Transferase</keyword>
<evidence type="ECO:0000256" key="5">
    <source>
        <dbReference type="ARBA" id="ARBA00020020"/>
    </source>
</evidence>
<feature type="domain" description="Helix-hairpin-helix DNA-binding motif class 1" evidence="23">
    <location>
        <begin position="51"/>
        <end position="70"/>
    </location>
</feature>
<keyword evidence="13" id="KW-0239">DNA-directed DNA polymerase</keyword>
<evidence type="ECO:0000256" key="2">
    <source>
        <dbReference type="ARBA" id="ARBA00004496"/>
    </source>
</evidence>
<dbReference type="SMART" id="SM00481">
    <property type="entry name" value="POLIIIAc"/>
    <property type="match status" value="1"/>
</dbReference>
<dbReference type="InterPro" id="IPR004013">
    <property type="entry name" value="PHP_dom"/>
</dbReference>
<dbReference type="Proteomes" id="UP000683246">
    <property type="component" value="Chromosome"/>
</dbReference>
<evidence type="ECO:0000259" key="25">
    <source>
        <dbReference type="SMART" id="SM00483"/>
    </source>
</evidence>
<keyword evidence="6" id="KW-0488">Methylation</keyword>
<keyword evidence="12" id="KW-0832">Ubl conjugation</keyword>
<evidence type="ECO:0000256" key="10">
    <source>
        <dbReference type="ARBA" id="ARBA00022705"/>
    </source>
</evidence>
<evidence type="ECO:0000256" key="12">
    <source>
        <dbReference type="ARBA" id="ARBA00022843"/>
    </source>
</evidence>
<feature type="coiled-coil region" evidence="22">
    <location>
        <begin position="30"/>
        <end position="57"/>
    </location>
</feature>
<comment type="cofactor">
    <cofactor evidence="1">
        <name>Mg(2+)</name>
        <dbReference type="ChEBI" id="CHEBI:18420"/>
    </cofactor>
</comment>
<dbReference type="SUPFAM" id="SSF89550">
    <property type="entry name" value="PHP domain-like"/>
    <property type="match status" value="1"/>
</dbReference>
<keyword evidence="14" id="KW-0915">Sodium</keyword>
<dbReference type="EC" id="4.2.99.18" evidence="4"/>
<dbReference type="InterPro" id="IPR029398">
    <property type="entry name" value="PolB_thumb"/>
</dbReference>
<dbReference type="SUPFAM" id="SSF81301">
    <property type="entry name" value="Nucleotidyltransferase"/>
    <property type="match status" value="1"/>
</dbReference>
<dbReference type="PRINTS" id="PR00870">
    <property type="entry name" value="DNAPOLXBETA"/>
</dbReference>
<dbReference type="Pfam" id="PF14791">
    <property type="entry name" value="DNA_pol_B_thumb"/>
    <property type="match status" value="1"/>
</dbReference>
<dbReference type="InterPro" id="IPR037160">
    <property type="entry name" value="DNA_Pol_thumb_sf"/>
</dbReference>
<dbReference type="InterPro" id="IPR002054">
    <property type="entry name" value="DNA-dir_DNA_pol_X"/>
</dbReference>
<name>A0A8J8SGN7_9FIRM</name>
<dbReference type="RefSeq" id="WP_212698002.1">
    <property type="nucleotide sequence ID" value="NZ_CP058649.1"/>
</dbReference>
<evidence type="ECO:0000256" key="15">
    <source>
        <dbReference type="ARBA" id="ARBA00023204"/>
    </source>
</evidence>
<dbReference type="AlphaFoldDB" id="A0A8J8SGN7"/>
<comment type="catalytic activity">
    <reaction evidence="18">
        <text>2'-deoxyribonucleotide-(2'-deoxyribose 5'-phosphate)-2'-deoxyribonucleotide-DNA = a 3'-end 2'-deoxyribonucleotide-(2,3-dehydro-2,3-deoxyribose 5'-phosphate)-DNA + a 5'-end 5'-phospho-2'-deoxyribonucleoside-DNA + H(+)</text>
        <dbReference type="Rhea" id="RHEA:66592"/>
        <dbReference type="Rhea" id="RHEA-COMP:13180"/>
        <dbReference type="Rhea" id="RHEA-COMP:16897"/>
        <dbReference type="Rhea" id="RHEA-COMP:17067"/>
        <dbReference type="ChEBI" id="CHEBI:15378"/>
        <dbReference type="ChEBI" id="CHEBI:136412"/>
        <dbReference type="ChEBI" id="CHEBI:157695"/>
        <dbReference type="ChEBI" id="CHEBI:167181"/>
        <dbReference type="EC" id="4.2.99.18"/>
    </reaction>
</comment>
<evidence type="ECO:0000256" key="9">
    <source>
        <dbReference type="ARBA" id="ARBA00022695"/>
    </source>
</evidence>
<organism evidence="26 27">
    <name type="scientific">Vallitalea pronyensis</name>
    <dbReference type="NCBI Taxonomy" id="1348613"/>
    <lineage>
        <taxon>Bacteria</taxon>
        <taxon>Bacillati</taxon>
        <taxon>Bacillota</taxon>
        <taxon>Clostridia</taxon>
        <taxon>Lachnospirales</taxon>
        <taxon>Vallitaleaceae</taxon>
        <taxon>Vallitalea</taxon>
    </lineage>
</organism>
<evidence type="ECO:0000313" key="27">
    <source>
        <dbReference type="Proteomes" id="UP000683246"/>
    </source>
</evidence>
<evidence type="ECO:0000259" key="23">
    <source>
        <dbReference type="SMART" id="SM00278"/>
    </source>
</evidence>
<dbReference type="Gene3D" id="3.20.20.140">
    <property type="entry name" value="Metal-dependent hydrolases"/>
    <property type="match status" value="1"/>
</dbReference>
<dbReference type="CDD" id="cd07436">
    <property type="entry name" value="PHP_PolX"/>
    <property type="match status" value="1"/>
</dbReference>
<keyword evidence="22" id="KW-0175">Coiled coil</keyword>
<evidence type="ECO:0000256" key="21">
    <source>
        <dbReference type="ARBA" id="ARBA00049244"/>
    </source>
</evidence>
<evidence type="ECO:0000259" key="24">
    <source>
        <dbReference type="SMART" id="SM00481"/>
    </source>
</evidence>
<dbReference type="GO" id="GO:0140078">
    <property type="term" value="F:class I DNA-(apurinic or apyrimidinic site) endonuclease activity"/>
    <property type="evidence" value="ECO:0007669"/>
    <property type="project" value="UniProtKB-EC"/>
</dbReference>
<dbReference type="GO" id="GO:0006281">
    <property type="term" value="P:DNA repair"/>
    <property type="evidence" value="ECO:0007669"/>
    <property type="project" value="UniProtKB-KW"/>
</dbReference>
<dbReference type="InterPro" id="IPR047967">
    <property type="entry name" value="PolX_PHP"/>
</dbReference>
<dbReference type="Pfam" id="PF14520">
    <property type="entry name" value="HHH_5"/>
    <property type="match status" value="1"/>
</dbReference>
<sequence length="565" mass="64651">MNKKQVIAVLKEIGLLLEVKGESYFKSKAYYDAARTLEKMEDDIEDLVRERRLETIKGIGKALNQKITELVTTGELAYYNRLKASIPEGLVQMLRIDGLGPKKIMTLYDKLGIATVEELTKACQENKLTGLPGFSRKTQEKILEGIERLQDYDERFHYPVGHLIGRDLLKHMQESGSVIRCDIAGSLRRKHEIIKDIDILASSHEPAKTMEAFVAHPYVEGIIGQGDTKTSVLLQNGIKADLRVVSDEQYPYALHHFTGSKDHNAALRHIAKQEGLKMNEYGIFRGENLIPCTNEKEIFRVFQMDYIPPELRENHGELEAAQAHTLPHLVEGSDIKGIIHVHSQYSDGNATIEELVKGCMSKGYHYLGISDHSQTAVYAGGLTVEQLKRQHEEIDRLNEQYRDFKIFKGIESDILLDGALDYPDTILESLDFVIGSIHSAFNMTEEKMTKRMMEAVQNPYMTIWGHPTGRLLLRREGYKLDVKKIIEACIAHEVIIEINANPYRLDMDWRYMKWAKEQGARFIISPDAHSIKELDYMNYGIQVARKGWLEKDNIINTRHQDNVWQ</sequence>
<feature type="domain" description="Helix-hairpin-helix DNA-binding motif class 1" evidence="23">
    <location>
        <begin position="126"/>
        <end position="145"/>
    </location>
</feature>
<dbReference type="GO" id="GO:0005829">
    <property type="term" value="C:cytosol"/>
    <property type="evidence" value="ECO:0007669"/>
    <property type="project" value="TreeGrafter"/>
</dbReference>
<evidence type="ECO:0000256" key="22">
    <source>
        <dbReference type="SAM" id="Coils"/>
    </source>
</evidence>
<dbReference type="InterPro" id="IPR002008">
    <property type="entry name" value="DNA_pol_X_beta-like"/>
</dbReference>
<evidence type="ECO:0000256" key="3">
    <source>
        <dbReference type="ARBA" id="ARBA00012417"/>
    </source>
</evidence>
<dbReference type="InterPro" id="IPR010996">
    <property type="entry name" value="HHH_MUS81"/>
</dbReference>
<evidence type="ECO:0000256" key="4">
    <source>
        <dbReference type="ARBA" id="ARBA00012720"/>
    </source>
</evidence>